<gene>
    <name evidence="1" type="ORF">POCULU_LOCUS5501</name>
</gene>
<feature type="non-terminal residue" evidence="1">
    <location>
        <position position="1"/>
    </location>
</feature>
<accession>A0A9N9BAA2</accession>
<dbReference type="AlphaFoldDB" id="A0A9N9BAA2"/>
<keyword evidence="2" id="KW-1185">Reference proteome</keyword>
<evidence type="ECO:0000313" key="2">
    <source>
        <dbReference type="Proteomes" id="UP000789572"/>
    </source>
</evidence>
<name>A0A9N9BAA2_9GLOM</name>
<sequence length="135" mass="15404">IMDYRRQSGIVLSNSQSFEKSKQKDKIKEFKKILGITSQNKTNNLEVETALPYGLAVEDRLEEDNIREGVMYYNKILPKNFLGPFNGGVKDRLPTKLINLLEINESELEEIEASKTEDLIEGGIDIEDYAILSYS</sequence>
<dbReference type="Proteomes" id="UP000789572">
    <property type="component" value="Unassembled WGS sequence"/>
</dbReference>
<comment type="caution">
    <text evidence="1">The sequence shown here is derived from an EMBL/GenBank/DDBJ whole genome shotgun (WGS) entry which is preliminary data.</text>
</comment>
<dbReference type="EMBL" id="CAJVPJ010000853">
    <property type="protein sequence ID" value="CAG8560873.1"/>
    <property type="molecule type" value="Genomic_DNA"/>
</dbReference>
<proteinExistence type="predicted"/>
<organism evidence="1 2">
    <name type="scientific">Paraglomus occultum</name>
    <dbReference type="NCBI Taxonomy" id="144539"/>
    <lineage>
        <taxon>Eukaryota</taxon>
        <taxon>Fungi</taxon>
        <taxon>Fungi incertae sedis</taxon>
        <taxon>Mucoromycota</taxon>
        <taxon>Glomeromycotina</taxon>
        <taxon>Glomeromycetes</taxon>
        <taxon>Paraglomerales</taxon>
        <taxon>Paraglomeraceae</taxon>
        <taxon>Paraglomus</taxon>
    </lineage>
</organism>
<protein>
    <submittedName>
        <fullName evidence="1">6114_t:CDS:1</fullName>
    </submittedName>
</protein>
<reference evidence="1" key="1">
    <citation type="submission" date="2021-06" db="EMBL/GenBank/DDBJ databases">
        <authorList>
            <person name="Kallberg Y."/>
            <person name="Tangrot J."/>
            <person name="Rosling A."/>
        </authorList>
    </citation>
    <scope>NUCLEOTIDE SEQUENCE</scope>
    <source>
        <strain evidence="1">IA702</strain>
    </source>
</reference>
<evidence type="ECO:0000313" key="1">
    <source>
        <dbReference type="EMBL" id="CAG8560873.1"/>
    </source>
</evidence>